<gene>
    <name evidence="1" type="ORF">ERS852456_02523</name>
</gene>
<dbReference type="EMBL" id="CYZO01000046">
    <property type="protein sequence ID" value="CUO42321.1"/>
    <property type="molecule type" value="Genomic_DNA"/>
</dbReference>
<proteinExistence type="predicted"/>
<reference evidence="1 2" key="1">
    <citation type="submission" date="2015-09" db="EMBL/GenBank/DDBJ databases">
        <authorList>
            <consortium name="Pathogen Informatics"/>
        </authorList>
    </citation>
    <scope>NUCLEOTIDE SEQUENCE [LARGE SCALE GENOMIC DNA]</scope>
    <source>
        <strain evidence="1 2">2789STDY5834841</strain>
    </source>
</reference>
<dbReference type="AlphaFoldDB" id="A0A174EXY1"/>
<sequence length="112" mass="12926">MAMIKGITVTLYEKEKINEDPFGKLIYKETPTKVENVLVAPTNTQEVLDALNLTGKKAVYTIAIPKGDKHTWKDNKVEFFGEIWKVIGFPQQGIEQNIPLEWNQKWMVERYG</sequence>
<accession>A0A174EXY1</accession>
<evidence type="ECO:0000313" key="2">
    <source>
        <dbReference type="Proteomes" id="UP000095787"/>
    </source>
</evidence>
<evidence type="ECO:0008006" key="3">
    <source>
        <dbReference type="Google" id="ProtNLM"/>
    </source>
</evidence>
<organism evidence="1 2">
    <name type="scientific">[Ruminococcus] torques</name>
    <dbReference type="NCBI Taxonomy" id="33039"/>
    <lineage>
        <taxon>Bacteria</taxon>
        <taxon>Bacillati</taxon>
        <taxon>Bacillota</taxon>
        <taxon>Clostridia</taxon>
        <taxon>Lachnospirales</taxon>
        <taxon>Lachnospiraceae</taxon>
        <taxon>Mediterraneibacter</taxon>
    </lineage>
</organism>
<protein>
    <recommendedName>
        <fullName evidence="3">Phage protein</fullName>
    </recommendedName>
</protein>
<dbReference type="RefSeq" id="WP_055159425.1">
    <property type="nucleotide sequence ID" value="NZ_CAUDSR010000042.1"/>
</dbReference>
<dbReference type="Proteomes" id="UP000095787">
    <property type="component" value="Unassembled WGS sequence"/>
</dbReference>
<name>A0A174EXY1_9FIRM</name>
<evidence type="ECO:0000313" key="1">
    <source>
        <dbReference type="EMBL" id="CUO42321.1"/>
    </source>
</evidence>